<reference evidence="2" key="1">
    <citation type="journal article" date="2014" name="Front. Microbiol.">
        <title>High frequency of phylogenetically diverse reductive dehalogenase-homologous genes in deep subseafloor sedimentary metagenomes.</title>
        <authorList>
            <person name="Kawai M."/>
            <person name="Futagami T."/>
            <person name="Toyoda A."/>
            <person name="Takaki Y."/>
            <person name="Nishi S."/>
            <person name="Hori S."/>
            <person name="Arai W."/>
            <person name="Tsubouchi T."/>
            <person name="Morono Y."/>
            <person name="Uchiyama I."/>
            <person name="Ito T."/>
            <person name="Fujiyama A."/>
            <person name="Inagaki F."/>
            <person name="Takami H."/>
        </authorList>
    </citation>
    <scope>NUCLEOTIDE SEQUENCE</scope>
    <source>
        <strain evidence="2">Expedition CK06-06</strain>
    </source>
</reference>
<protein>
    <submittedName>
        <fullName evidence="2">Uncharacterized protein</fullName>
    </submittedName>
</protein>
<dbReference type="Gene3D" id="3.40.50.720">
    <property type="entry name" value="NAD(P)-binding Rossmann-like Domain"/>
    <property type="match status" value="1"/>
</dbReference>
<organism evidence="2">
    <name type="scientific">marine sediment metagenome</name>
    <dbReference type="NCBI Taxonomy" id="412755"/>
    <lineage>
        <taxon>unclassified sequences</taxon>
        <taxon>metagenomes</taxon>
        <taxon>ecological metagenomes</taxon>
    </lineage>
</organism>
<accession>X1PI25</accession>
<sequence>KKEVNKVALVTGSSRGIGKAIAIELAKSGVSVIINNDKNHRGGLEVMNEIKKTGQQAIYIRADVSNPGATALIVI</sequence>
<evidence type="ECO:0000313" key="2">
    <source>
        <dbReference type="EMBL" id="GAI30514.1"/>
    </source>
</evidence>
<gene>
    <name evidence="2" type="ORF">S06H3_25041</name>
</gene>
<dbReference type="InterPro" id="IPR050259">
    <property type="entry name" value="SDR"/>
</dbReference>
<dbReference type="PANTHER" id="PTHR42879:SF2">
    <property type="entry name" value="3-OXOACYL-[ACYL-CARRIER-PROTEIN] REDUCTASE FABG"/>
    <property type="match status" value="1"/>
</dbReference>
<comment type="caution">
    <text evidence="2">The sequence shown here is derived from an EMBL/GenBank/DDBJ whole genome shotgun (WGS) entry which is preliminary data.</text>
</comment>
<comment type="similarity">
    <text evidence="1">Belongs to the short-chain dehydrogenases/reductases (SDR) family.</text>
</comment>
<dbReference type="AlphaFoldDB" id="X1PI25"/>
<proteinExistence type="inferred from homology"/>
<dbReference type="InterPro" id="IPR002347">
    <property type="entry name" value="SDR_fam"/>
</dbReference>
<evidence type="ECO:0000256" key="1">
    <source>
        <dbReference type="ARBA" id="ARBA00006484"/>
    </source>
</evidence>
<feature type="non-terminal residue" evidence="2">
    <location>
        <position position="75"/>
    </location>
</feature>
<dbReference type="PANTHER" id="PTHR42879">
    <property type="entry name" value="3-OXOACYL-(ACYL-CARRIER-PROTEIN) REDUCTASE"/>
    <property type="match status" value="1"/>
</dbReference>
<dbReference type="EMBL" id="BARV01014237">
    <property type="protein sequence ID" value="GAI30514.1"/>
    <property type="molecule type" value="Genomic_DNA"/>
</dbReference>
<dbReference type="SUPFAM" id="SSF51735">
    <property type="entry name" value="NAD(P)-binding Rossmann-fold domains"/>
    <property type="match status" value="1"/>
</dbReference>
<dbReference type="InterPro" id="IPR036291">
    <property type="entry name" value="NAD(P)-bd_dom_sf"/>
</dbReference>
<feature type="non-terminal residue" evidence="2">
    <location>
        <position position="1"/>
    </location>
</feature>
<dbReference type="Pfam" id="PF00106">
    <property type="entry name" value="adh_short"/>
    <property type="match status" value="1"/>
</dbReference>
<name>X1PI25_9ZZZZ</name>